<feature type="non-terminal residue" evidence="2">
    <location>
        <position position="77"/>
    </location>
</feature>
<feature type="region of interest" description="Disordered" evidence="1">
    <location>
        <begin position="55"/>
        <end position="77"/>
    </location>
</feature>
<evidence type="ECO:0000256" key="1">
    <source>
        <dbReference type="SAM" id="MobiDB-lite"/>
    </source>
</evidence>
<feature type="compositionally biased region" description="Basic and acidic residues" evidence="1">
    <location>
        <begin position="26"/>
        <end position="36"/>
    </location>
</feature>
<feature type="region of interest" description="Disordered" evidence="1">
    <location>
        <begin position="1"/>
        <end position="36"/>
    </location>
</feature>
<feature type="compositionally biased region" description="Gly residues" evidence="1">
    <location>
        <begin position="1"/>
        <end position="15"/>
    </location>
</feature>
<accession>A0A6J4VMU2</accession>
<name>A0A6J4VMU2_9BACT</name>
<reference evidence="2" key="1">
    <citation type="submission" date="2020-02" db="EMBL/GenBank/DDBJ databases">
        <authorList>
            <person name="Meier V. D."/>
        </authorList>
    </citation>
    <scope>NUCLEOTIDE SEQUENCE</scope>
    <source>
        <strain evidence="2">AVDCRST_MAG19</strain>
    </source>
</reference>
<dbReference type="EMBL" id="CADCWL010000238">
    <property type="protein sequence ID" value="CAA9582947.1"/>
    <property type="molecule type" value="Genomic_DNA"/>
</dbReference>
<sequence length="77" mass="8229">GGPGRSRGAGAAGGERGGRARPARRPAGDGRLVDRRVQAPGRSRWVDLLGERIEGEVERTPGAGCRRSRHRSGEDRM</sequence>
<dbReference type="AlphaFoldDB" id="A0A6J4VMU2"/>
<organism evidence="2">
    <name type="scientific">uncultured Thermomicrobiales bacterium</name>
    <dbReference type="NCBI Taxonomy" id="1645740"/>
    <lineage>
        <taxon>Bacteria</taxon>
        <taxon>Pseudomonadati</taxon>
        <taxon>Thermomicrobiota</taxon>
        <taxon>Thermomicrobia</taxon>
        <taxon>Thermomicrobiales</taxon>
        <taxon>environmental samples</taxon>
    </lineage>
</organism>
<proteinExistence type="predicted"/>
<evidence type="ECO:0000313" key="2">
    <source>
        <dbReference type="EMBL" id="CAA9582947.1"/>
    </source>
</evidence>
<feature type="non-terminal residue" evidence="2">
    <location>
        <position position="1"/>
    </location>
</feature>
<protein>
    <submittedName>
        <fullName evidence="2">Uncharacterized protein</fullName>
    </submittedName>
</protein>
<gene>
    <name evidence="2" type="ORF">AVDCRST_MAG19-4217</name>
</gene>